<keyword evidence="3" id="KW-1185">Reference proteome</keyword>
<dbReference type="Proteomes" id="UP001195483">
    <property type="component" value="Unassembled WGS sequence"/>
</dbReference>
<dbReference type="EMBL" id="JAEAOA010001616">
    <property type="protein sequence ID" value="KAK3576260.1"/>
    <property type="molecule type" value="Genomic_DNA"/>
</dbReference>
<evidence type="ECO:0000256" key="1">
    <source>
        <dbReference type="SAM" id="Coils"/>
    </source>
</evidence>
<reference evidence="2" key="1">
    <citation type="journal article" date="2021" name="Genome Biol. Evol.">
        <title>A High-Quality Reference Genome for a Parasitic Bivalve with Doubly Uniparental Inheritance (Bivalvia: Unionida).</title>
        <authorList>
            <person name="Smith C.H."/>
        </authorList>
    </citation>
    <scope>NUCLEOTIDE SEQUENCE</scope>
    <source>
        <strain evidence="2">CHS0354</strain>
    </source>
</reference>
<name>A0AAE0RMW8_9BIVA</name>
<protein>
    <submittedName>
        <fullName evidence="2">Uncharacterized protein</fullName>
    </submittedName>
</protein>
<feature type="non-terminal residue" evidence="2">
    <location>
        <position position="329"/>
    </location>
</feature>
<feature type="coiled-coil region" evidence="1">
    <location>
        <begin position="16"/>
        <end position="57"/>
    </location>
</feature>
<reference evidence="2" key="2">
    <citation type="journal article" date="2021" name="Genome Biol. Evol.">
        <title>Developing a high-quality reference genome for a parasitic bivalve with doubly uniparental inheritance (Bivalvia: Unionida).</title>
        <authorList>
            <person name="Smith C.H."/>
        </authorList>
    </citation>
    <scope>NUCLEOTIDE SEQUENCE</scope>
    <source>
        <strain evidence="2">CHS0354</strain>
        <tissue evidence="2">Mantle</tissue>
    </source>
</reference>
<evidence type="ECO:0000313" key="3">
    <source>
        <dbReference type="Proteomes" id="UP001195483"/>
    </source>
</evidence>
<comment type="caution">
    <text evidence="2">The sequence shown here is derived from an EMBL/GenBank/DDBJ whole genome shotgun (WGS) entry which is preliminary data.</text>
</comment>
<sequence length="329" mass="37941">MVSKLNSLVTQLQEVTKEKETDLEHLKFQVDRLTDEIQDLRQKMNSLFDEIETQVRAEGNRIYKEVSMTLLEQKQQCQSLVAAIQNSKRLLDTVCEHGSQTQVISILLKMEEQMEHYTKTMDQYKTENTETEVKLELDSHIKTVGEMKWKDCITLRHTLTEHLHSTRHIDKNELVLVLRISEFSRHSDCFSSLYLSGDRFLLAEWKSKKCCMYSPNFDKISELMLSSSSSSLCKAGDSEFAVTLPMERKIKFFTSDTYMKPTRFIQTRIVCCGVAIANNGDLFVTYCSKRFLYVAHLSDLGVEKNCIKLDTSDNRKNVNYGVIIAIVPA</sequence>
<reference evidence="2" key="3">
    <citation type="submission" date="2023-05" db="EMBL/GenBank/DDBJ databases">
        <authorList>
            <person name="Smith C.H."/>
        </authorList>
    </citation>
    <scope>NUCLEOTIDE SEQUENCE</scope>
    <source>
        <strain evidence="2">CHS0354</strain>
        <tissue evidence="2">Mantle</tissue>
    </source>
</reference>
<evidence type="ECO:0000313" key="2">
    <source>
        <dbReference type="EMBL" id="KAK3576260.1"/>
    </source>
</evidence>
<accession>A0AAE0RMW8</accession>
<dbReference type="SUPFAM" id="SSF69322">
    <property type="entry name" value="Tricorn protease domain 2"/>
    <property type="match status" value="1"/>
</dbReference>
<gene>
    <name evidence="2" type="ORF">CHS0354_027062</name>
</gene>
<proteinExistence type="predicted"/>
<organism evidence="2 3">
    <name type="scientific">Potamilus streckersoni</name>
    <dbReference type="NCBI Taxonomy" id="2493646"/>
    <lineage>
        <taxon>Eukaryota</taxon>
        <taxon>Metazoa</taxon>
        <taxon>Spiralia</taxon>
        <taxon>Lophotrochozoa</taxon>
        <taxon>Mollusca</taxon>
        <taxon>Bivalvia</taxon>
        <taxon>Autobranchia</taxon>
        <taxon>Heteroconchia</taxon>
        <taxon>Palaeoheterodonta</taxon>
        <taxon>Unionida</taxon>
        <taxon>Unionoidea</taxon>
        <taxon>Unionidae</taxon>
        <taxon>Ambleminae</taxon>
        <taxon>Lampsilini</taxon>
        <taxon>Potamilus</taxon>
    </lineage>
</organism>
<dbReference type="AlphaFoldDB" id="A0AAE0RMW8"/>
<keyword evidence="1" id="KW-0175">Coiled coil</keyword>
<feature type="coiled-coil region" evidence="1">
    <location>
        <begin position="107"/>
        <end position="134"/>
    </location>
</feature>